<evidence type="ECO:0000256" key="1">
    <source>
        <dbReference type="ARBA" id="ARBA00022598"/>
    </source>
</evidence>
<dbReference type="PANTHER" id="PTHR43445:SF5">
    <property type="entry name" value="UDP-N-ACETYLMURAMATE--L-ALANYL-GAMMA-D-GLUTAMYL-MESO-2,6-DIAMINOHEPTANDIOATE LIGASE"/>
    <property type="match status" value="1"/>
</dbReference>
<dbReference type="InterPro" id="IPR004101">
    <property type="entry name" value="Mur_ligase_C"/>
</dbReference>
<keyword evidence="9" id="KW-1133">Transmembrane helix</keyword>
<dbReference type="Pfam" id="PF02875">
    <property type="entry name" value="Mur_ligase_C"/>
    <property type="match status" value="1"/>
</dbReference>
<dbReference type="InterPro" id="IPR013221">
    <property type="entry name" value="Mur_ligase_cen"/>
</dbReference>
<keyword evidence="5" id="KW-0133">Cell shape</keyword>
<dbReference type="GO" id="GO:0008360">
    <property type="term" value="P:regulation of cell shape"/>
    <property type="evidence" value="ECO:0007669"/>
    <property type="project" value="UniProtKB-KW"/>
</dbReference>
<feature type="domain" description="Mur ligase central" evidence="12">
    <location>
        <begin position="121"/>
        <end position="264"/>
    </location>
</feature>
<dbReference type="SUPFAM" id="SSF53244">
    <property type="entry name" value="MurD-like peptide ligases, peptide-binding domain"/>
    <property type="match status" value="1"/>
</dbReference>
<dbReference type="InterPro" id="IPR036565">
    <property type="entry name" value="Mur-like_cat_sf"/>
</dbReference>
<dbReference type="Pfam" id="PF08245">
    <property type="entry name" value="Mur_ligase_M"/>
    <property type="match status" value="1"/>
</dbReference>
<evidence type="ECO:0000256" key="9">
    <source>
        <dbReference type="SAM" id="Phobius"/>
    </source>
</evidence>
<accession>A0A1F8AQ16</accession>
<evidence type="ECO:0000313" key="14">
    <source>
        <dbReference type="Proteomes" id="UP000178603"/>
    </source>
</evidence>
<dbReference type="PANTHER" id="PTHR43445">
    <property type="entry name" value="UDP-N-ACETYLMURAMATE--L-ALANINE LIGASE-RELATED"/>
    <property type="match status" value="1"/>
</dbReference>
<dbReference type="Gene3D" id="3.90.190.20">
    <property type="entry name" value="Mur ligase, C-terminal domain"/>
    <property type="match status" value="1"/>
</dbReference>
<dbReference type="AlphaFoldDB" id="A0A1F8AQ16"/>
<gene>
    <name evidence="13" type="ORF">A3E44_05545</name>
</gene>
<dbReference type="GO" id="GO:0051301">
    <property type="term" value="P:cell division"/>
    <property type="evidence" value="ECO:0007669"/>
    <property type="project" value="UniProtKB-KW"/>
</dbReference>
<keyword evidence="6" id="KW-0573">Peptidoglycan synthesis</keyword>
<sequence length="446" mass="49679">MSKNSNMNSKKPWVHFIAICGTGMGAVAVVLKSKGYRVTGSDIDFYPPISDLLRKTGVKIETGFDATRISSQIDMVVIGGSALIDDRNNPEFVQAKKLKLPIKTYPELIAEYVIRPESIVVAGTYGKTTVSAMIAWVFKNMKVDASYFVPGIAVDLPEPIHLGESSFSVAEGDEYPAAVFFDNESKFMFYKPKFVILTSVEWDHFDVFPKEKDYIQRFVNLMKIVPKDGLVVAPSSGKNVEKVLGFAGCKVVRFSSDNFSEQLQVIGRHNRANAAGVFTLLCELGFPREDIIKGLSNFRGVKRRLEVIYKDKNLVVINDFAQHPSRLKASIDAVREEYKKRLVVVLDPHASIFKDPTILKKLSTVFDKVDALFILRLKLLKGRHKVTGPLIVKASGLSDVKTKYIPLDEDLVKELLNQAKKGNCVIMFCSSGGIDSLIQKFVAKLK</sequence>
<keyword evidence="4" id="KW-0067">ATP-binding</keyword>
<dbReference type="SUPFAM" id="SSF51984">
    <property type="entry name" value="MurCD N-terminal domain"/>
    <property type="match status" value="1"/>
</dbReference>
<keyword evidence="2" id="KW-0132">Cell division</keyword>
<reference evidence="13 14" key="1">
    <citation type="journal article" date="2016" name="Nat. Commun.">
        <title>Thousands of microbial genomes shed light on interconnected biogeochemical processes in an aquifer system.</title>
        <authorList>
            <person name="Anantharaman K."/>
            <person name="Brown C.T."/>
            <person name="Hug L.A."/>
            <person name="Sharon I."/>
            <person name="Castelle C.J."/>
            <person name="Probst A.J."/>
            <person name="Thomas B.C."/>
            <person name="Singh A."/>
            <person name="Wilkins M.J."/>
            <person name="Karaoz U."/>
            <person name="Brodie E.L."/>
            <person name="Williams K.H."/>
            <person name="Hubbard S.S."/>
            <person name="Banfield J.F."/>
        </authorList>
    </citation>
    <scope>NUCLEOTIDE SEQUENCE [LARGE SCALE GENOMIC DNA]</scope>
</reference>
<protein>
    <recommendedName>
        <fullName evidence="15">UDP-N-acetylmuramate--L-alanine ligase</fullName>
    </recommendedName>
</protein>
<evidence type="ECO:0000313" key="13">
    <source>
        <dbReference type="EMBL" id="OGM53852.1"/>
    </source>
</evidence>
<feature type="domain" description="Mur ligase C-terminal" evidence="11">
    <location>
        <begin position="303"/>
        <end position="428"/>
    </location>
</feature>
<dbReference type="Gene3D" id="3.40.1190.10">
    <property type="entry name" value="Mur-like, catalytic domain"/>
    <property type="match status" value="1"/>
</dbReference>
<keyword evidence="3" id="KW-0547">Nucleotide-binding</keyword>
<evidence type="ECO:0000256" key="6">
    <source>
        <dbReference type="ARBA" id="ARBA00022984"/>
    </source>
</evidence>
<evidence type="ECO:0000259" key="12">
    <source>
        <dbReference type="Pfam" id="PF08245"/>
    </source>
</evidence>
<keyword evidence="7" id="KW-0131">Cell cycle</keyword>
<proteinExistence type="predicted"/>
<dbReference type="InterPro" id="IPR036615">
    <property type="entry name" value="Mur_ligase_C_dom_sf"/>
</dbReference>
<dbReference type="GO" id="GO:0071555">
    <property type="term" value="P:cell wall organization"/>
    <property type="evidence" value="ECO:0007669"/>
    <property type="project" value="UniProtKB-KW"/>
</dbReference>
<feature type="transmembrane region" description="Helical" evidence="9">
    <location>
        <begin position="12"/>
        <end position="31"/>
    </location>
</feature>
<dbReference type="GO" id="GO:0016881">
    <property type="term" value="F:acid-amino acid ligase activity"/>
    <property type="evidence" value="ECO:0007669"/>
    <property type="project" value="InterPro"/>
</dbReference>
<dbReference type="GO" id="GO:0009252">
    <property type="term" value="P:peptidoglycan biosynthetic process"/>
    <property type="evidence" value="ECO:0007669"/>
    <property type="project" value="UniProtKB-KW"/>
</dbReference>
<feature type="domain" description="Mur ligase N-terminal catalytic" evidence="10">
    <location>
        <begin position="14"/>
        <end position="112"/>
    </location>
</feature>
<evidence type="ECO:0000256" key="7">
    <source>
        <dbReference type="ARBA" id="ARBA00023306"/>
    </source>
</evidence>
<comment type="caution">
    <text evidence="13">The sequence shown here is derived from an EMBL/GenBank/DDBJ whole genome shotgun (WGS) entry which is preliminary data.</text>
</comment>
<dbReference type="Pfam" id="PF01225">
    <property type="entry name" value="Mur_ligase"/>
    <property type="match status" value="1"/>
</dbReference>
<evidence type="ECO:0000256" key="2">
    <source>
        <dbReference type="ARBA" id="ARBA00022618"/>
    </source>
</evidence>
<evidence type="ECO:0000256" key="3">
    <source>
        <dbReference type="ARBA" id="ARBA00022741"/>
    </source>
</evidence>
<dbReference type="GO" id="GO:0005524">
    <property type="term" value="F:ATP binding"/>
    <property type="evidence" value="ECO:0007669"/>
    <property type="project" value="UniProtKB-KW"/>
</dbReference>
<dbReference type="SUPFAM" id="SSF53623">
    <property type="entry name" value="MurD-like peptide ligases, catalytic domain"/>
    <property type="match status" value="1"/>
</dbReference>
<keyword evidence="9" id="KW-0472">Membrane</keyword>
<dbReference type="InterPro" id="IPR050061">
    <property type="entry name" value="MurCDEF_pg_biosynth"/>
</dbReference>
<evidence type="ECO:0000259" key="10">
    <source>
        <dbReference type="Pfam" id="PF01225"/>
    </source>
</evidence>
<name>A0A1F8AQ16_9BACT</name>
<dbReference type="EMBL" id="MGGW01000020">
    <property type="protein sequence ID" value="OGM53852.1"/>
    <property type="molecule type" value="Genomic_DNA"/>
</dbReference>
<dbReference type="InterPro" id="IPR000713">
    <property type="entry name" value="Mur_ligase_N"/>
</dbReference>
<keyword evidence="9" id="KW-0812">Transmembrane</keyword>
<evidence type="ECO:0000259" key="11">
    <source>
        <dbReference type="Pfam" id="PF02875"/>
    </source>
</evidence>
<evidence type="ECO:0000256" key="8">
    <source>
        <dbReference type="ARBA" id="ARBA00023316"/>
    </source>
</evidence>
<evidence type="ECO:0000256" key="5">
    <source>
        <dbReference type="ARBA" id="ARBA00022960"/>
    </source>
</evidence>
<dbReference type="Gene3D" id="3.40.50.720">
    <property type="entry name" value="NAD(P)-binding Rossmann-like Domain"/>
    <property type="match status" value="1"/>
</dbReference>
<evidence type="ECO:0000256" key="4">
    <source>
        <dbReference type="ARBA" id="ARBA00022840"/>
    </source>
</evidence>
<keyword evidence="8" id="KW-0961">Cell wall biogenesis/degradation</keyword>
<evidence type="ECO:0008006" key="15">
    <source>
        <dbReference type="Google" id="ProtNLM"/>
    </source>
</evidence>
<keyword evidence="1" id="KW-0436">Ligase</keyword>
<dbReference type="Proteomes" id="UP000178603">
    <property type="component" value="Unassembled WGS sequence"/>
</dbReference>
<organism evidence="13 14">
    <name type="scientific">Candidatus Woesebacteria bacterium RIFCSPHIGHO2_12_FULL_41_24</name>
    <dbReference type="NCBI Taxonomy" id="1802510"/>
    <lineage>
        <taxon>Bacteria</taxon>
        <taxon>Candidatus Woeseibacteriota</taxon>
    </lineage>
</organism>